<dbReference type="RefSeq" id="WP_166222370.1">
    <property type="nucleotide sequence ID" value="NZ_CP049801.1"/>
</dbReference>
<proteinExistence type="predicted"/>
<evidence type="ECO:0000256" key="1">
    <source>
        <dbReference type="ARBA" id="ARBA00004651"/>
    </source>
</evidence>
<reference evidence="8 9" key="1">
    <citation type="submission" date="2020-03" db="EMBL/GenBank/DDBJ databases">
        <authorList>
            <person name="Zhu W."/>
        </authorList>
    </citation>
    <scope>NUCLEOTIDE SEQUENCE [LARGE SCALE GENOMIC DNA]</scope>
    <source>
        <strain evidence="8 9">323-1</strain>
    </source>
</reference>
<dbReference type="AlphaFoldDB" id="A0A6G8RU48"/>
<evidence type="ECO:0000313" key="8">
    <source>
        <dbReference type="EMBL" id="QIO05350.1"/>
    </source>
</evidence>
<dbReference type="InterPro" id="IPR010432">
    <property type="entry name" value="RDD"/>
</dbReference>
<sequence>MKNHKSHPILPRAFALIIDLIILGISCTFLVKLIIAHTNLSPFVIHVMGCIYCLVYFVMLNSHIGSGKTIGKMLCRIRVTNATSQEIGIAQSFLRSAIFVLPLCFIGYLKPYAQFSLMWSIVQVILLSIVIACIYLAAFNTQSQQGLHDWLTRTQVLRNSQSSLKITPIWKGHFYILALITLALLITAIWQSSKRQNQDFSSLDPTVHNIQLITHHTYLGEAESLNQILSFDLNQRPTQNDLDTAQLLLEKLNHQEPGFIANNGIDKAQLNYADQFGLVRINHSVTFDIVENRGVITLIHSGQGTSMNLGF</sequence>
<keyword evidence="2" id="KW-1003">Cell membrane</keyword>
<dbReference type="PANTHER" id="PTHR36115:SF6">
    <property type="entry name" value="PROLINE-RICH ANTIGEN HOMOLOG"/>
    <property type="match status" value="1"/>
</dbReference>
<dbReference type="Pfam" id="PF06271">
    <property type="entry name" value="RDD"/>
    <property type="match status" value="1"/>
</dbReference>
<evidence type="ECO:0000256" key="3">
    <source>
        <dbReference type="ARBA" id="ARBA00022692"/>
    </source>
</evidence>
<evidence type="ECO:0000256" key="2">
    <source>
        <dbReference type="ARBA" id="ARBA00022475"/>
    </source>
</evidence>
<feature type="transmembrane region" description="Helical" evidence="6">
    <location>
        <begin position="115"/>
        <end position="138"/>
    </location>
</feature>
<gene>
    <name evidence="8" type="ORF">G8E00_04965</name>
</gene>
<dbReference type="GO" id="GO:0005886">
    <property type="term" value="C:plasma membrane"/>
    <property type="evidence" value="ECO:0007669"/>
    <property type="project" value="UniProtKB-SubCell"/>
</dbReference>
<evidence type="ECO:0000259" key="7">
    <source>
        <dbReference type="Pfam" id="PF06271"/>
    </source>
</evidence>
<organism evidence="8 9">
    <name type="scientific">Acinetobacter shaoyimingii</name>
    <dbReference type="NCBI Taxonomy" id="2715164"/>
    <lineage>
        <taxon>Bacteria</taxon>
        <taxon>Pseudomonadati</taxon>
        <taxon>Pseudomonadota</taxon>
        <taxon>Gammaproteobacteria</taxon>
        <taxon>Moraxellales</taxon>
        <taxon>Moraxellaceae</taxon>
        <taxon>Acinetobacter</taxon>
    </lineage>
</organism>
<evidence type="ECO:0000256" key="4">
    <source>
        <dbReference type="ARBA" id="ARBA00022989"/>
    </source>
</evidence>
<dbReference type="EMBL" id="CP049801">
    <property type="protein sequence ID" value="QIO05350.1"/>
    <property type="molecule type" value="Genomic_DNA"/>
</dbReference>
<feature type="transmembrane region" description="Helical" evidence="6">
    <location>
        <begin position="12"/>
        <end position="37"/>
    </location>
</feature>
<dbReference type="Proteomes" id="UP000502297">
    <property type="component" value="Chromosome"/>
</dbReference>
<dbReference type="InterPro" id="IPR051791">
    <property type="entry name" value="Pra-immunoreactive"/>
</dbReference>
<name>A0A6G8RU48_9GAMM</name>
<keyword evidence="5 6" id="KW-0472">Membrane</keyword>
<keyword evidence="9" id="KW-1185">Reference proteome</keyword>
<protein>
    <submittedName>
        <fullName evidence="8">RDD family protein</fullName>
    </submittedName>
</protein>
<feature type="transmembrane region" description="Helical" evidence="6">
    <location>
        <begin position="172"/>
        <end position="190"/>
    </location>
</feature>
<comment type="subcellular location">
    <subcellularLocation>
        <location evidence="1">Cell membrane</location>
        <topology evidence="1">Multi-pass membrane protein</topology>
    </subcellularLocation>
</comment>
<keyword evidence="3 6" id="KW-0812">Transmembrane</keyword>
<keyword evidence="4 6" id="KW-1133">Transmembrane helix</keyword>
<feature type="transmembrane region" description="Helical" evidence="6">
    <location>
        <begin position="87"/>
        <end position="109"/>
    </location>
</feature>
<dbReference type="KEGG" id="asha:G8E00_04965"/>
<evidence type="ECO:0000256" key="6">
    <source>
        <dbReference type="SAM" id="Phobius"/>
    </source>
</evidence>
<accession>A0A6G8RU48</accession>
<evidence type="ECO:0000313" key="9">
    <source>
        <dbReference type="Proteomes" id="UP000502297"/>
    </source>
</evidence>
<feature type="transmembrane region" description="Helical" evidence="6">
    <location>
        <begin position="43"/>
        <end position="66"/>
    </location>
</feature>
<feature type="domain" description="RDD" evidence="7">
    <location>
        <begin position="9"/>
        <end position="152"/>
    </location>
</feature>
<dbReference type="PANTHER" id="PTHR36115">
    <property type="entry name" value="PROLINE-RICH ANTIGEN HOMOLOG-RELATED"/>
    <property type="match status" value="1"/>
</dbReference>
<evidence type="ECO:0000256" key="5">
    <source>
        <dbReference type="ARBA" id="ARBA00023136"/>
    </source>
</evidence>